<dbReference type="AlphaFoldDB" id="A0A2K9E6M0"/>
<keyword evidence="5" id="KW-0460">Magnesium</keyword>
<sequence length="486" mass="54673">MAVQFHIKTFSTPSDAFYIYKLVENGKDCIFLDSSKRELPYGGYSIIGVNPFLTVKYENNCVYEKAGGESFSPLGTNINVFDYLKEKIQKYKLNNSTDLPFIGGAIGYFSYDFGCRLKNIKMPAKQIASIPEVYFVFYDNAVIIDHSTKKVSVTGLGILQDSEKSVDALVTLIKNNKFIKNNEFNNKCAGNVENKYIKNKQEVFEKAVPKPFFKSPFSKVEYLEAVKELQHYIRKGDIYLANMTHTFSGVFQNNPQDTYENLRKVNPAPFSAFLPLDGFYVLCSSPERFLKVKNGIVETRPIKGTIPRGQTPNEDEINRRTLENSEKDKSELAMIVELEKNDLKKVCKEDTVRTVELFKVESFATVFHLVATITGILKDGCTSVDCMKAMFPGGSITGAPKLRSMDIISGLERNQRNIYTGSIGYFGFDGNADFNVVIRSILIKDKYAHIGVGGGITSQSDPMWEYNETIAKAIALFKSLNADYLI</sequence>
<dbReference type="PANTHER" id="PTHR11236:SF48">
    <property type="entry name" value="ISOCHORISMATE SYNTHASE MENF"/>
    <property type="match status" value="1"/>
</dbReference>
<dbReference type="InterPro" id="IPR005801">
    <property type="entry name" value="ADC_synthase"/>
</dbReference>
<dbReference type="InterPro" id="IPR019999">
    <property type="entry name" value="Anth_synth_I-like"/>
</dbReference>
<evidence type="ECO:0000259" key="9">
    <source>
        <dbReference type="Pfam" id="PF00425"/>
    </source>
</evidence>
<accession>A0A2K9E6M0</accession>
<comment type="function">
    <text evidence="7">Part of a heterotetrameric complex that catalyzes the two-step biosynthesis of anthranilate, an intermediate in the biosynthesis of L-tryptophan. In the first step, the glutamine-binding beta subunit (TrpG) of anthranilate synthase (AS) provides the glutamine amidotransferase activity which generates ammonia as a substrate that, along with chorismate, is used in the second step, catalyzed by the large alpha subunit of AS (TrpE) to produce anthranilate. In the absence of TrpG, TrpE can synthesize anthranilate directly from chorismate and high concentrations of ammonia.</text>
</comment>
<comment type="catalytic activity">
    <reaction evidence="8">
        <text>chorismate + L-glutamine = anthranilate + pyruvate + L-glutamate + H(+)</text>
        <dbReference type="Rhea" id="RHEA:21732"/>
        <dbReference type="ChEBI" id="CHEBI:15361"/>
        <dbReference type="ChEBI" id="CHEBI:15378"/>
        <dbReference type="ChEBI" id="CHEBI:16567"/>
        <dbReference type="ChEBI" id="CHEBI:29748"/>
        <dbReference type="ChEBI" id="CHEBI:29985"/>
        <dbReference type="ChEBI" id="CHEBI:58359"/>
        <dbReference type="EC" id="4.1.3.27"/>
    </reaction>
</comment>
<evidence type="ECO:0000256" key="6">
    <source>
        <dbReference type="ARBA" id="ARBA00023239"/>
    </source>
</evidence>
<dbReference type="Pfam" id="PF04715">
    <property type="entry name" value="Anth_synt_I_N"/>
    <property type="match status" value="1"/>
</dbReference>
<dbReference type="Proteomes" id="UP000233534">
    <property type="component" value="Chromosome"/>
</dbReference>
<dbReference type="InterPro" id="IPR006805">
    <property type="entry name" value="Anth_synth_I_N"/>
</dbReference>
<reference evidence="11 12" key="1">
    <citation type="submission" date="2017-12" db="EMBL/GenBank/DDBJ databases">
        <title>Complete genome sequence of Herbivorax saccincola GGR1, a novel Cellulosome-producing hydrolytic bacterium in a thermophilic biogas plant, established by Illumina and Nanopore MinION sequencing.</title>
        <authorList>
            <person name="Pechtl A."/>
            <person name="Ruckert C."/>
            <person name="Koeck D.E."/>
            <person name="Maus I."/>
            <person name="Winkler A."/>
            <person name="Kalinowski J."/>
            <person name="Puhler A."/>
            <person name="Schwarz W.W."/>
            <person name="Zverlov V.V."/>
            <person name="Schluter A."/>
            <person name="Liebl W."/>
        </authorList>
    </citation>
    <scope>NUCLEOTIDE SEQUENCE [LARGE SCALE GENOMIC DNA]</scope>
    <source>
        <strain evidence="12">SR1</strain>
    </source>
</reference>
<dbReference type="PANTHER" id="PTHR11236">
    <property type="entry name" value="AMINOBENZOATE/ANTHRANILATE SYNTHASE"/>
    <property type="match status" value="1"/>
</dbReference>
<evidence type="ECO:0000256" key="3">
    <source>
        <dbReference type="ARBA" id="ARBA00020653"/>
    </source>
</evidence>
<dbReference type="Pfam" id="PF00425">
    <property type="entry name" value="Chorismate_bind"/>
    <property type="match status" value="1"/>
</dbReference>
<dbReference type="EMBL" id="CP025197">
    <property type="protein sequence ID" value="AUG59019.1"/>
    <property type="molecule type" value="Genomic_DNA"/>
</dbReference>
<dbReference type="GO" id="GO:0000162">
    <property type="term" value="P:L-tryptophan biosynthetic process"/>
    <property type="evidence" value="ECO:0007669"/>
    <property type="project" value="TreeGrafter"/>
</dbReference>
<organism evidence="11 12">
    <name type="scientific">Acetivibrio saccincola</name>
    <dbReference type="NCBI Taxonomy" id="1677857"/>
    <lineage>
        <taxon>Bacteria</taxon>
        <taxon>Bacillati</taxon>
        <taxon>Bacillota</taxon>
        <taxon>Clostridia</taxon>
        <taxon>Eubacteriales</taxon>
        <taxon>Oscillospiraceae</taxon>
        <taxon>Acetivibrio</taxon>
    </lineage>
</organism>
<dbReference type="InterPro" id="IPR015890">
    <property type="entry name" value="Chorismate_C"/>
</dbReference>
<dbReference type="Gene3D" id="3.60.120.10">
    <property type="entry name" value="Anthranilate synthase"/>
    <property type="match status" value="1"/>
</dbReference>
<proteinExistence type="predicted"/>
<keyword evidence="12" id="KW-1185">Reference proteome</keyword>
<evidence type="ECO:0000256" key="4">
    <source>
        <dbReference type="ARBA" id="ARBA00022723"/>
    </source>
</evidence>
<gene>
    <name evidence="11" type="primary">pabB</name>
    <name evidence="11" type="ORF">HVS_15895</name>
</gene>
<evidence type="ECO:0000256" key="7">
    <source>
        <dbReference type="ARBA" id="ARBA00025634"/>
    </source>
</evidence>
<keyword evidence="6" id="KW-0456">Lyase</keyword>
<evidence type="ECO:0000256" key="8">
    <source>
        <dbReference type="ARBA" id="ARBA00047683"/>
    </source>
</evidence>
<keyword evidence="11" id="KW-0808">Transferase</keyword>
<protein>
    <recommendedName>
        <fullName evidence="3">Anthranilate synthase component 1</fullName>
    </recommendedName>
</protein>
<keyword evidence="11" id="KW-0032">Aminotransferase</keyword>
<dbReference type="KEGG" id="hsc:HVS_15895"/>
<evidence type="ECO:0000313" key="11">
    <source>
        <dbReference type="EMBL" id="AUG59019.1"/>
    </source>
</evidence>
<dbReference type="GO" id="GO:0008483">
    <property type="term" value="F:transaminase activity"/>
    <property type="evidence" value="ECO:0007669"/>
    <property type="project" value="UniProtKB-KW"/>
</dbReference>
<dbReference type="SUPFAM" id="SSF56322">
    <property type="entry name" value="ADC synthase"/>
    <property type="match status" value="1"/>
</dbReference>
<comment type="subunit">
    <text evidence="2">Heterotetramer consisting of two non-identical subunits: a beta subunit (TrpG) and a large alpha subunit (TrpE).</text>
</comment>
<evidence type="ECO:0000256" key="5">
    <source>
        <dbReference type="ARBA" id="ARBA00022842"/>
    </source>
</evidence>
<evidence type="ECO:0000256" key="1">
    <source>
        <dbReference type="ARBA" id="ARBA00001946"/>
    </source>
</evidence>
<keyword evidence="4" id="KW-0479">Metal-binding</keyword>
<comment type="cofactor">
    <cofactor evidence="1">
        <name>Mg(2+)</name>
        <dbReference type="ChEBI" id="CHEBI:18420"/>
    </cofactor>
</comment>
<dbReference type="PRINTS" id="PR00095">
    <property type="entry name" value="ANTSNTHASEI"/>
</dbReference>
<dbReference type="RefSeq" id="WP_101303804.1">
    <property type="nucleotide sequence ID" value="NZ_CP025197.1"/>
</dbReference>
<feature type="domain" description="Anthranilate synthase component I N-terminal" evidence="10">
    <location>
        <begin position="22"/>
        <end position="151"/>
    </location>
</feature>
<evidence type="ECO:0000313" key="12">
    <source>
        <dbReference type="Proteomes" id="UP000233534"/>
    </source>
</evidence>
<dbReference type="GO" id="GO:0046872">
    <property type="term" value="F:metal ion binding"/>
    <property type="evidence" value="ECO:0007669"/>
    <property type="project" value="UniProtKB-KW"/>
</dbReference>
<evidence type="ECO:0000259" key="10">
    <source>
        <dbReference type="Pfam" id="PF04715"/>
    </source>
</evidence>
<evidence type="ECO:0000256" key="2">
    <source>
        <dbReference type="ARBA" id="ARBA00011575"/>
    </source>
</evidence>
<feature type="domain" description="Chorismate-utilising enzyme C-terminal" evidence="9">
    <location>
        <begin position="219"/>
        <end position="472"/>
    </location>
</feature>
<name>A0A2K9E6M0_9FIRM</name>
<dbReference type="GO" id="GO:0004049">
    <property type="term" value="F:anthranilate synthase activity"/>
    <property type="evidence" value="ECO:0007669"/>
    <property type="project" value="UniProtKB-EC"/>
</dbReference>